<evidence type="ECO:0000256" key="5">
    <source>
        <dbReference type="ARBA" id="ARBA00022989"/>
    </source>
</evidence>
<dbReference type="EMBL" id="WJBD01000014">
    <property type="protein sequence ID" value="MBC3889079.1"/>
    <property type="molecule type" value="Genomic_DNA"/>
</dbReference>
<dbReference type="InterPro" id="IPR035906">
    <property type="entry name" value="MetI-like_sf"/>
</dbReference>
<sequence length="312" mass="35303">MEKMIFRRLFLGIFIMIIASLLSFVLLYLAPGNPAENILRQRTGEDPSYEEIELFLQQKDLDVPLLTQTSEWLYMALRFDFGESINTSEPVMDEFITRFKATLQLTLITLAFSIPLAFFIGVRSAANNGGTFDHVSRFFTLLAMSIPEFWLGLMLMIVFSKTLNWLPSFGYGSYLNLIMPVATLVVGYTATLSRVIRSSMLENLSQDFITTAKGNGLSQHVILIKYALRNSLGPIVTAIGSQFGHLLAGVVVVETVFSWPGIGKFLIDAVYLRDFPVIQGFVLLIAMMFVVINLITDILYTYIDPRIRYERR</sequence>
<dbReference type="GO" id="GO:0005886">
    <property type="term" value="C:plasma membrane"/>
    <property type="evidence" value="ECO:0007669"/>
    <property type="project" value="UniProtKB-SubCell"/>
</dbReference>
<comment type="similarity">
    <text evidence="7">Belongs to the binding-protein-dependent transport system permease family.</text>
</comment>
<accession>A0A923HV22</accession>
<dbReference type="OrthoDB" id="9789439at2"/>
<comment type="caution">
    <text evidence="9">The sequence shown here is derived from an EMBL/GenBank/DDBJ whole genome shotgun (WGS) entry which is preliminary data.</text>
</comment>
<evidence type="ECO:0000256" key="7">
    <source>
        <dbReference type="RuleBase" id="RU363032"/>
    </source>
</evidence>
<feature type="transmembrane region" description="Helical" evidence="7">
    <location>
        <begin position="138"/>
        <end position="159"/>
    </location>
</feature>
<keyword evidence="2 7" id="KW-0813">Transport</keyword>
<evidence type="ECO:0000256" key="2">
    <source>
        <dbReference type="ARBA" id="ARBA00022448"/>
    </source>
</evidence>
<dbReference type="PROSITE" id="PS50928">
    <property type="entry name" value="ABC_TM1"/>
    <property type="match status" value="1"/>
</dbReference>
<feature type="transmembrane region" description="Helical" evidence="7">
    <location>
        <begin position="101"/>
        <end position="126"/>
    </location>
</feature>
<keyword evidence="10" id="KW-1185">Reference proteome</keyword>
<feature type="transmembrane region" description="Helical" evidence="7">
    <location>
        <begin position="277"/>
        <end position="303"/>
    </location>
</feature>
<name>A0A923HV22_9FIRM</name>
<dbReference type="PANTHER" id="PTHR43163:SF6">
    <property type="entry name" value="DIPEPTIDE TRANSPORT SYSTEM PERMEASE PROTEIN DPPB-RELATED"/>
    <property type="match status" value="1"/>
</dbReference>
<reference evidence="9" key="2">
    <citation type="submission" date="2020-10" db="EMBL/GenBank/DDBJ databases">
        <title>Comparative genomics of the Acetobacterium genus.</title>
        <authorList>
            <person name="Marshall C."/>
            <person name="May H."/>
            <person name="Norman S."/>
        </authorList>
    </citation>
    <scope>NUCLEOTIDE SEQUENCE</scope>
    <source>
        <strain evidence="9">DER-2019</strain>
    </source>
</reference>
<proteinExistence type="inferred from homology"/>
<protein>
    <submittedName>
        <fullName evidence="9">ABC transporter permease subunit</fullName>
    </submittedName>
</protein>
<feature type="transmembrane region" description="Helical" evidence="7">
    <location>
        <begin position="171"/>
        <end position="190"/>
    </location>
</feature>
<dbReference type="Pfam" id="PF00528">
    <property type="entry name" value="BPD_transp_1"/>
    <property type="match status" value="1"/>
</dbReference>
<evidence type="ECO:0000256" key="4">
    <source>
        <dbReference type="ARBA" id="ARBA00022692"/>
    </source>
</evidence>
<dbReference type="InterPro" id="IPR045621">
    <property type="entry name" value="BPD_transp_1_N"/>
</dbReference>
<keyword evidence="4 7" id="KW-0812">Transmembrane</keyword>
<dbReference type="GO" id="GO:0055085">
    <property type="term" value="P:transmembrane transport"/>
    <property type="evidence" value="ECO:0007669"/>
    <property type="project" value="InterPro"/>
</dbReference>
<evidence type="ECO:0000256" key="3">
    <source>
        <dbReference type="ARBA" id="ARBA00022475"/>
    </source>
</evidence>
<gene>
    <name evidence="9" type="ORF">GH810_12210</name>
</gene>
<feature type="transmembrane region" description="Helical" evidence="7">
    <location>
        <begin position="9"/>
        <end position="30"/>
    </location>
</feature>
<dbReference type="CDD" id="cd06261">
    <property type="entry name" value="TM_PBP2"/>
    <property type="match status" value="1"/>
</dbReference>
<keyword evidence="5 7" id="KW-1133">Transmembrane helix</keyword>
<evidence type="ECO:0000313" key="9">
    <source>
        <dbReference type="EMBL" id="MBC3889079.1"/>
    </source>
</evidence>
<evidence type="ECO:0000259" key="8">
    <source>
        <dbReference type="PROSITE" id="PS50928"/>
    </source>
</evidence>
<evidence type="ECO:0000313" key="10">
    <source>
        <dbReference type="Proteomes" id="UP000616595"/>
    </source>
</evidence>
<dbReference type="PANTHER" id="PTHR43163">
    <property type="entry name" value="DIPEPTIDE TRANSPORT SYSTEM PERMEASE PROTEIN DPPB-RELATED"/>
    <property type="match status" value="1"/>
</dbReference>
<dbReference type="Gene3D" id="1.10.3720.10">
    <property type="entry name" value="MetI-like"/>
    <property type="match status" value="1"/>
</dbReference>
<evidence type="ECO:0000256" key="1">
    <source>
        <dbReference type="ARBA" id="ARBA00004651"/>
    </source>
</evidence>
<dbReference type="Pfam" id="PF19300">
    <property type="entry name" value="BPD_transp_1_N"/>
    <property type="match status" value="1"/>
</dbReference>
<dbReference type="AlphaFoldDB" id="A0A923HV22"/>
<reference evidence="9" key="1">
    <citation type="submission" date="2019-10" db="EMBL/GenBank/DDBJ databases">
        <authorList>
            <person name="Ross D.E."/>
            <person name="Gulliver D."/>
        </authorList>
    </citation>
    <scope>NUCLEOTIDE SEQUENCE</scope>
    <source>
        <strain evidence="9">DER-2019</strain>
    </source>
</reference>
<organism evidence="9 10">
    <name type="scientific">Acetobacterium paludosum</name>
    <dbReference type="NCBI Taxonomy" id="52693"/>
    <lineage>
        <taxon>Bacteria</taxon>
        <taxon>Bacillati</taxon>
        <taxon>Bacillota</taxon>
        <taxon>Clostridia</taxon>
        <taxon>Eubacteriales</taxon>
        <taxon>Eubacteriaceae</taxon>
        <taxon>Acetobacterium</taxon>
    </lineage>
</organism>
<evidence type="ECO:0000256" key="6">
    <source>
        <dbReference type="ARBA" id="ARBA00023136"/>
    </source>
</evidence>
<keyword evidence="3" id="KW-1003">Cell membrane</keyword>
<keyword evidence="6 7" id="KW-0472">Membrane</keyword>
<dbReference type="InterPro" id="IPR000515">
    <property type="entry name" value="MetI-like"/>
</dbReference>
<feature type="domain" description="ABC transmembrane type-1" evidence="8">
    <location>
        <begin position="99"/>
        <end position="300"/>
    </location>
</feature>
<dbReference type="Proteomes" id="UP000616595">
    <property type="component" value="Unassembled WGS sequence"/>
</dbReference>
<feature type="transmembrane region" description="Helical" evidence="7">
    <location>
        <begin position="235"/>
        <end position="257"/>
    </location>
</feature>
<comment type="subcellular location">
    <subcellularLocation>
        <location evidence="1 7">Cell membrane</location>
        <topology evidence="1 7">Multi-pass membrane protein</topology>
    </subcellularLocation>
</comment>
<dbReference type="SUPFAM" id="SSF161098">
    <property type="entry name" value="MetI-like"/>
    <property type="match status" value="1"/>
</dbReference>